<reference evidence="1" key="1">
    <citation type="submission" date="2021-01" db="EMBL/GenBank/DDBJ databases">
        <authorList>
            <person name="Corre E."/>
            <person name="Pelletier E."/>
            <person name="Niang G."/>
            <person name="Scheremetjew M."/>
            <person name="Finn R."/>
            <person name="Kale V."/>
            <person name="Holt S."/>
            <person name="Cochrane G."/>
            <person name="Meng A."/>
            <person name="Brown T."/>
            <person name="Cohen L."/>
        </authorList>
    </citation>
    <scope>NUCLEOTIDE SEQUENCE</scope>
    <source>
        <strain evidence="1">Pbaha01</strain>
    </source>
</reference>
<sequence>MSDVYRHRAAIATLVARSGSMFALVARLKQLWAKRSVTAPSPLQGLCATSQVGKSAPPVARHKHNGRMLLFLLRGFQGEQCVELGWVFVHLLNGRILTQVPAQEEKRDDRGS</sequence>
<evidence type="ECO:0000313" key="1">
    <source>
        <dbReference type="EMBL" id="CAD8371902.1"/>
    </source>
</evidence>
<gene>
    <name evidence="1" type="ORF">PBAH0796_LOCUS20593</name>
</gene>
<organism evidence="1">
    <name type="scientific">Pyrodinium bahamense</name>
    <dbReference type="NCBI Taxonomy" id="73915"/>
    <lineage>
        <taxon>Eukaryota</taxon>
        <taxon>Sar</taxon>
        <taxon>Alveolata</taxon>
        <taxon>Dinophyceae</taxon>
        <taxon>Gonyaulacales</taxon>
        <taxon>Pyrocystaceae</taxon>
        <taxon>Pyrodinium</taxon>
    </lineage>
</organism>
<proteinExistence type="predicted"/>
<dbReference type="EMBL" id="HBEG01033731">
    <property type="protein sequence ID" value="CAD8371902.1"/>
    <property type="molecule type" value="Transcribed_RNA"/>
</dbReference>
<name>A0A7S0ARE8_9DINO</name>
<accession>A0A7S0ARE8</accession>
<protein>
    <submittedName>
        <fullName evidence="1">Uncharacterized protein</fullName>
    </submittedName>
</protein>
<dbReference type="AlphaFoldDB" id="A0A7S0ARE8"/>